<dbReference type="InterPro" id="IPR001054">
    <property type="entry name" value="A/G_cyclase"/>
</dbReference>
<proteinExistence type="predicted"/>
<reference evidence="2 3" key="1">
    <citation type="submission" date="2017-08" db="EMBL/GenBank/DDBJ databases">
        <authorList>
            <person name="de Groot N.N."/>
        </authorList>
    </citation>
    <scope>NUCLEOTIDE SEQUENCE [LARGE SCALE GENOMIC DNA]</scope>
    <source>
        <strain evidence="2 3">USBA 352</strain>
    </source>
</reference>
<dbReference type="EMBL" id="OBML01000016">
    <property type="protein sequence ID" value="SOC26439.1"/>
    <property type="molecule type" value="Genomic_DNA"/>
</dbReference>
<dbReference type="GO" id="GO:0004016">
    <property type="term" value="F:adenylate cyclase activity"/>
    <property type="evidence" value="ECO:0007669"/>
    <property type="project" value="UniProtKB-ARBA"/>
</dbReference>
<keyword evidence="3" id="KW-1185">Reference proteome</keyword>
<dbReference type="CDD" id="cd07302">
    <property type="entry name" value="CHD"/>
    <property type="match status" value="1"/>
</dbReference>
<organism evidence="2 3">
    <name type="scientific">Stappia indica</name>
    <dbReference type="NCBI Taxonomy" id="538381"/>
    <lineage>
        <taxon>Bacteria</taxon>
        <taxon>Pseudomonadati</taxon>
        <taxon>Pseudomonadota</taxon>
        <taxon>Alphaproteobacteria</taxon>
        <taxon>Hyphomicrobiales</taxon>
        <taxon>Stappiaceae</taxon>
        <taxon>Stappia</taxon>
    </lineage>
</organism>
<evidence type="ECO:0000313" key="2">
    <source>
        <dbReference type="EMBL" id="SOC26439.1"/>
    </source>
</evidence>
<dbReference type="GO" id="GO:0006171">
    <property type="term" value="P:cAMP biosynthetic process"/>
    <property type="evidence" value="ECO:0007669"/>
    <property type="project" value="TreeGrafter"/>
</dbReference>
<dbReference type="InterPro" id="IPR029787">
    <property type="entry name" value="Nucleotide_cyclase"/>
</dbReference>
<dbReference type="InterPro" id="IPR050697">
    <property type="entry name" value="Adenylyl/Guanylyl_Cyclase_3/4"/>
</dbReference>
<dbReference type="PROSITE" id="PS50125">
    <property type="entry name" value="GUANYLATE_CYCLASE_2"/>
    <property type="match status" value="1"/>
</dbReference>
<dbReference type="Proteomes" id="UP000219331">
    <property type="component" value="Unassembled WGS sequence"/>
</dbReference>
<dbReference type="Pfam" id="PF00211">
    <property type="entry name" value="Guanylate_cyc"/>
    <property type="match status" value="1"/>
</dbReference>
<dbReference type="SUPFAM" id="SSF55073">
    <property type="entry name" value="Nucleotide cyclase"/>
    <property type="match status" value="1"/>
</dbReference>
<name>A0A285TS85_9HYPH</name>
<evidence type="ECO:0000313" key="3">
    <source>
        <dbReference type="Proteomes" id="UP000219331"/>
    </source>
</evidence>
<dbReference type="PANTHER" id="PTHR43081:SF11">
    <property type="entry name" value="BLR2264 PROTEIN"/>
    <property type="match status" value="1"/>
</dbReference>
<dbReference type="STRING" id="538381.GCA_001696535_04081"/>
<dbReference type="Gene3D" id="3.30.70.1230">
    <property type="entry name" value="Nucleotide cyclase"/>
    <property type="match status" value="1"/>
</dbReference>
<protein>
    <submittedName>
        <fullName evidence="2">Adenylate cyclase</fullName>
    </submittedName>
</protein>
<gene>
    <name evidence="2" type="ORF">SAMN05421512_11637</name>
</gene>
<dbReference type="AlphaFoldDB" id="A0A285TS85"/>
<dbReference type="SMART" id="SM00044">
    <property type="entry name" value="CYCc"/>
    <property type="match status" value="1"/>
</dbReference>
<sequence>MKTNPTLEAIEDWLIREALGQPDIGEMFSGFCERLVDAGMPVERAMLTWATLHPLVEAESAFWLTGQEARLSQYRHDDEETDDWLRSPIRAVLEGRETRLRRNLAGANAATDDFPILTTLKADGFTDYLVLSTPFDLPTSKDFGPSGMIVTWATRTEGGFSDEAVEGLDYLQIRLALACRATIQSRIARTLAETYLGARAGSRVLSGLIRHGDGERLDAVIFYSDLRGSTALADRLAPDVYMTHLNAYFDATARTVMAHGGEVLDFIGDAVLAVFPIEAGGFDAAATRALQAADAVLARLEQAQAATEHPLLCGIALSSGDVMFGNIGIPERLTFSVIGRTVNAAARIEAMTKTLGRPLLVTADIAARAPQAFAPLGRFRLAGFGEEVELHAPV</sequence>
<dbReference type="PANTHER" id="PTHR43081">
    <property type="entry name" value="ADENYLATE CYCLASE, TERMINAL-DIFFERENTIATION SPECIFIC-RELATED"/>
    <property type="match status" value="1"/>
</dbReference>
<feature type="domain" description="Guanylate cyclase" evidence="1">
    <location>
        <begin position="220"/>
        <end position="349"/>
    </location>
</feature>
<accession>A0A285TS85</accession>
<dbReference type="GO" id="GO:0035556">
    <property type="term" value="P:intracellular signal transduction"/>
    <property type="evidence" value="ECO:0007669"/>
    <property type="project" value="InterPro"/>
</dbReference>
<dbReference type="RefSeq" id="WP_208980461.1">
    <property type="nucleotide sequence ID" value="NZ_OBML01000016.1"/>
</dbReference>
<evidence type="ECO:0000259" key="1">
    <source>
        <dbReference type="PROSITE" id="PS50125"/>
    </source>
</evidence>